<protein>
    <submittedName>
        <fullName evidence="1">Uncharacterized protein</fullName>
    </submittedName>
</protein>
<comment type="caution">
    <text evidence="1">The sequence shown here is derived from an EMBL/GenBank/DDBJ whole genome shotgun (WGS) entry which is preliminary data.</text>
</comment>
<proteinExistence type="predicted"/>
<reference evidence="1 2" key="1">
    <citation type="journal article" date="2013" name="Nat. Commun.">
        <title>The evolution and pathogenic mechanisms of the rice sheath blight pathogen.</title>
        <authorList>
            <person name="Zheng A."/>
            <person name="Lin R."/>
            <person name="Xu L."/>
            <person name="Qin P."/>
            <person name="Tang C."/>
            <person name="Ai P."/>
            <person name="Zhang D."/>
            <person name="Liu Y."/>
            <person name="Sun Z."/>
            <person name="Feng H."/>
            <person name="Wang Y."/>
            <person name="Chen Y."/>
            <person name="Liang X."/>
            <person name="Fu R."/>
            <person name="Li Q."/>
            <person name="Zhang J."/>
            <person name="Yu X."/>
            <person name="Xie Z."/>
            <person name="Ding L."/>
            <person name="Guan P."/>
            <person name="Tang J."/>
            <person name="Liang Y."/>
            <person name="Wang S."/>
            <person name="Deng Q."/>
            <person name="Li S."/>
            <person name="Zhu J."/>
            <person name="Wang L."/>
            <person name="Liu H."/>
            <person name="Li P."/>
        </authorList>
    </citation>
    <scope>NUCLEOTIDE SEQUENCE [LARGE SCALE GENOMIC DNA]</scope>
    <source>
        <strain evidence="2">AG-1 IA</strain>
    </source>
</reference>
<sequence length="109" mass="12413">MVGDHILDPRNEETFGLLPSLFGSSLIEMTLAMCKVNNRQTPRVANHVFMIERLDPEKLAIGQLERVISTTRVYVRFHFSLYRGTRTTLITILLPFMTGCHSSQFGTVE</sequence>
<organism evidence="1 2">
    <name type="scientific">Thanatephorus cucumeris (strain AG1-IA)</name>
    <name type="common">Rice sheath blight fungus</name>
    <name type="synonym">Rhizoctonia solani</name>
    <dbReference type="NCBI Taxonomy" id="983506"/>
    <lineage>
        <taxon>Eukaryota</taxon>
        <taxon>Fungi</taxon>
        <taxon>Dikarya</taxon>
        <taxon>Basidiomycota</taxon>
        <taxon>Agaricomycotina</taxon>
        <taxon>Agaricomycetes</taxon>
        <taxon>Cantharellales</taxon>
        <taxon>Ceratobasidiaceae</taxon>
        <taxon>Rhizoctonia</taxon>
        <taxon>Rhizoctonia solani AG-1</taxon>
    </lineage>
</organism>
<dbReference type="AlphaFoldDB" id="L8WWU7"/>
<evidence type="ECO:0000313" key="1">
    <source>
        <dbReference type="EMBL" id="ELU40804.1"/>
    </source>
</evidence>
<keyword evidence="2" id="KW-1185">Reference proteome</keyword>
<gene>
    <name evidence="1" type="ORF">AG1IA_05155</name>
</gene>
<dbReference type="HOGENOM" id="CLU_2185716_0_0_1"/>
<accession>L8WWU7</accession>
<name>L8WWU7_THACA</name>
<dbReference type="EMBL" id="AFRT01001337">
    <property type="protein sequence ID" value="ELU40804.1"/>
    <property type="molecule type" value="Genomic_DNA"/>
</dbReference>
<dbReference type="Proteomes" id="UP000011668">
    <property type="component" value="Unassembled WGS sequence"/>
</dbReference>
<evidence type="ECO:0000313" key="2">
    <source>
        <dbReference type="Proteomes" id="UP000011668"/>
    </source>
</evidence>